<name>A0ABW4FQL9_9PSEU</name>
<dbReference type="CDD" id="cd00829">
    <property type="entry name" value="SCP-x_thiolase"/>
    <property type="match status" value="1"/>
</dbReference>
<dbReference type="PIRSF" id="PIRSF000429">
    <property type="entry name" value="Ac-CoA_Ac_transf"/>
    <property type="match status" value="1"/>
</dbReference>
<reference evidence="3" key="1">
    <citation type="journal article" date="2019" name="Int. J. Syst. Evol. Microbiol.">
        <title>The Global Catalogue of Microorganisms (GCM) 10K type strain sequencing project: providing services to taxonomists for standard genome sequencing and annotation.</title>
        <authorList>
            <consortium name="The Broad Institute Genomics Platform"/>
            <consortium name="The Broad Institute Genome Sequencing Center for Infectious Disease"/>
            <person name="Wu L."/>
            <person name="Ma J."/>
        </authorList>
    </citation>
    <scope>NUCLEOTIDE SEQUENCE [LARGE SCALE GENOMIC DNA]</scope>
    <source>
        <strain evidence="3">JCM 12165</strain>
    </source>
</reference>
<dbReference type="Proteomes" id="UP001597145">
    <property type="component" value="Unassembled WGS sequence"/>
</dbReference>
<dbReference type="PANTHER" id="PTHR42870">
    <property type="entry name" value="ACETYL-COA C-ACETYLTRANSFERASE"/>
    <property type="match status" value="1"/>
</dbReference>
<dbReference type="NCBIfam" id="NF005892">
    <property type="entry name" value="PRK07855.1"/>
    <property type="match status" value="1"/>
</dbReference>
<gene>
    <name evidence="2" type="ORF">ACFSCY_25300</name>
</gene>
<comment type="caution">
    <text evidence="2">The sequence shown here is derived from an EMBL/GenBank/DDBJ whole genome shotgun (WGS) entry which is preliminary data.</text>
</comment>
<accession>A0ABW4FQL9</accession>
<evidence type="ECO:0000313" key="2">
    <source>
        <dbReference type="EMBL" id="MFD1532744.1"/>
    </source>
</evidence>
<protein>
    <submittedName>
        <fullName evidence="2">Lipid-transfer protein</fullName>
    </submittedName>
</protein>
<dbReference type="SUPFAM" id="SSF53901">
    <property type="entry name" value="Thiolase-like"/>
    <property type="match status" value="2"/>
</dbReference>
<keyword evidence="3" id="KW-1185">Reference proteome</keyword>
<evidence type="ECO:0000313" key="3">
    <source>
        <dbReference type="Proteomes" id="UP001597145"/>
    </source>
</evidence>
<dbReference type="InterPro" id="IPR016039">
    <property type="entry name" value="Thiolase-like"/>
</dbReference>
<sequence length="394" mass="42187">MDRRLSGQAAIVGIGQTEFSKRSGRSELRLAVEAVTAAIADAGLEPSDIDGLTTFSLDTSPEIDIARATGMGDLTFMSRIHYGGGAACAVVLQAVMAVATGVARNVVVYRAFNERSGRRFGAGQRGQPSGSDAEQIAMSWTLPFGLATPASWVAMFARRYMHEFGATSEDFGRVSVVDRTHAATNPNAWFYGKPITLDDHQASPWIVEPLHLLDCCQESDGGVALVVTSTERARDMPHPAVLIDAAAQGAADDQHMMTSYYRPDEREVELPEMALVARQLYATSGLGPDDIRSAVIYDHFTPFVLPQLEAFGFCGRGEAKDFIRDGHLEMGGRLPLNTHGGQLGEAYIHGVNGVLEAVRQIRGTSANQLDEVDHVLVTAGTGVPTSGIIVGRDG</sequence>
<dbReference type="Pfam" id="PF22691">
    <property type="entry name" value="Thiolase_C_1"/>
    <property type="match status" value="1"/>
</dbReference>
<proteinExistence type="predicted"/>
<dbReference type="InterPro" id="IPR002155">
    <property type="entry name" value="Thiolase"/>
</dbReference>
<evidence type="ECO:0000259" key="1">
    <source>
        <dbReference type="Pfam" id="PF22691"/>
    </source>
</evidence>
<dbReference type="Gene3D" id="3.40.47.10">
    <property type="match status" value="1"/>
</dbReference>
<organism evidence="2 3">
    <name type="scientific">Pseudonocardia aurantiaca</name>
    <dbReference type="NCBI Taxonomy" id="75290"/>
    <lineage>
        <taxon>Bacteria</taxon>
        <taxon>Bacillati</taxon>
        <taxon>Actinomycetota</taxon>
        <taxon>Actinomycetes</taxon>
        <taxon>Pseudonocardiales</taxon>
        <taxon>Pseudonocardiaceae</taxon>
        <taxon>Pseudonocardia</taxon>
    </lineage>
</organism>
<dbReference type="RefSeq" id="WP_343978450.1">
    <property type="nucleotide sequence ID" value="NZ_BAAAJG010000010.1"/>
</dbReference>
<dbReference type="InterPro" id="IPR055140">
    <property type="entry name" value="Thiolase_C_2"/>
</dbReference>
<feature type="domain" description="Thiolase C-terminal" evidence="1">
    <location>
        <begin position="273"/>
        <end position="383"/>
    </location>
</feature>
<dbReference type="PANTHER" id="PTHR42870:SF1">
    <property type="entry name" value="NON-SPECIFIC LIPID-TRANSFER PROTEIN-LIKE 2"/>
    <property type="match status" value="1"/>
</dbReference>
<dbReference type="EMBL" id="JBHUCP010000019">
    <property type="protein sequence ID" value="MFD1532744.1"/>
    <property type="molecule type" value="Genomic_DNA"/>
</dbReference>